<dbReference type="CDD" id="cd07067">
    <property type="entry name" value="HP_PGM_like"/>
    <property type="match status" value="1"/>
</dbReference>
<accession>A0ABX7M7D1</accession>
<dbReference type="Pfam" id="PF00300">
    <property type="entry name" value="His_Phos_1"/>
    <property type="match status" value="1"/>
</dbReference>
<evidence type="ECO:0000313" key="3">
    <source>
        <dbReference type="Proteomes" id="UP000663570"/>
    </source>
</evidence>
<dbReference type="InterPro" id="IPR050275">
    <property type="entry name" value="PGM_Phosphatase"/>
</dbReference>
<dbReference type="InterPro" id="IPR013078">
    <property type="entry name" value="His_Pase_superF_clade-1"/>
</dbReference>
<dbReference type="SUPFAM" id="SSF53254">
    <property type="entry name" value="Phosphoglycerate mutase-like"/>
    <property type="match status" value="1"/>
</dbReference>
<protein>
    <recommendedName>
        <fullName evidence="1">Alpha-ribazole phosphatase</fullName>
        <ecNumber evidence="1">3.1.3.73</ecNumber>
    </recommendedName>
</protein>
<reference evidence="2 3" key="1">
    <citation type="submission" date="2021-02" db="EMBL/GenBank/DDBJ databases">
        <title>Niveibacterium changnyeongensis HC41.</title>
        <authorList>
            <person name="Kang M."/>
        </authorList>
    </citation>
    <scope>NUCLEOTIDE SEQUENCE [LARGE SCALE GENOMIC DNA]</scope>
    <source>
        <strain evidence="2 3">HC41</strain>
    </source>
</reference>
<dbReference type="PANTHER" id="PTHR48100:SF1">
    <property type="entry name" value="HISTIDINE PHOSPHATASE FAMILY PROTEIN-RELATED"/>
    <property type="match status" value="1"/>
</dbReference>
<keyword evidence="3" id="KW-1185">Reference proteome</keyword>
<gene>
    <name evidence="2" type="primary">cobC</name>
    <name evidence="2" type="ORF">JY500_03105</name>
</gene>
<dbReference type="InterPro" id="IPR029033">
    <property type="entry name" value="His_PPase_superfam"/>
</dbReference>
<dbReference type="EC" id="3.1.3.73" evidence="1"/>
<dbReference type="InterPro" id="IPR017578">
    <property type="entry name" value="Ribazole_CobC"/>
</dbReference>
<dbReference type="NCBIfam" id="TIGR03162">
    <property type="entry name" value="ribazole_cobC"/>
    <property type="match status" value="1"/>
</dbReference>
<dbReference type="PANTHER" id="PTHR48100">
    <property type="entry name" value="BROAD-SPECIFICITY PHOSPHATASE YOR283W-RELATED"/>
    <property type="match status" value="1"/>
</dbReference>
<organism evidence="2 3">
    <name type="scientific">Niveibacterium microcysteis</name>
    <dbReference type="NCBI Taxonomy" id="2811415"/>
    <lineage>
        <taxon>Bacteria</taxon>
        <taxon>Pseudomonadati</taxon>
        <taxon>Pseudomonadota</taxon>
        <taxon>Betaproteobacteria</taxon>
        <taxon>Rhodocyclales</taxon>
        <taxon>Rhodocyclaceae</taxon>
        <taxon>Niveibacterium</taxon>
    </lineage>
</organism>
<dbReference type="Proteomes" id="UP000663570">
    <property type="component" value="Chromosome"/>
</dbReference>
<evidence type="ECO:0000256" key="1">
    <source>
        <dbReference type="NCBIfam" id="TIGR03162"/>
    </source>
</evidence>
<dbReference type="RefSeq" id="WP_206255044.1">
    <property type="nucleotide sequence ID" value="NZ_CP071060.1"/>
</dbReference>
<sequence length="184" mass="19922">MDLHLIRHPEVAVAPGTCYGASDVPLAAPIDAAVAHLRPLLPTAAALFASPLARARLLADALGEPVIDERLREISFGDWELQTYEAIGKAALDRWADDPLDHRPPGGESASEMSARVLAFLNELQAERQGEAVVIVAHGGPLRVIAGHLLGLPPARWLTLDFAHARLTRIQVETWGTTLKLFNR</sequence>
<evidence type="ECO:0000313" key="2">
    <source>
        <dbReference type="EMBL" id="QSI77661.1"/>
    </source>
</evidence>
<name>A0ABX7M7D1_9RHOO</name>
<proteinExistence type="predicted"/>
<dbReference type="Gene3D" id="3.40.50.1240">
    <property type="entry name" value="Phosphoglycerate mutase-like"/>
    <property type="match status" value="1"/>
</dbReference>
<dbReference type="SMART" id="SM00855">
    <property type="entry name" value="PGAM"/>
    <property type="match status" value="1"/>
</dbReference>
<dbReference type="EMBL" id="CP071060">
    <property type="protein sequence ID" value="QSI77661.1"/>
    <property type="molecule type" value="Genomic_DNA"/>
</dbReference>